<dbReference type="InterPro" id="IPR001584">
    <property type="entry name" value="Integrase_cat-core"/>
</dbReference>
<dbReference type="AlphaFoldDB" id="A0AA85K7M1"/>
<keyword evidence="3" id="KW-0540">Nuclease</keyword>
<evidence type="ECO:0000256" key="5">
    <source>
        <dbReference type="ARBA" id="ARBA00022801"/>
    </source>
</evidence>
<dbReference type="FunFam" id="1.10.340.70:FF:000003">
    <property type="entry name" value="Protein CBG25708"/>
    <property type="match status" value="1"/>
</dbReference>
<keyword evidence="8" id="KW-1185">Reference proteome</keyword>
<keyword evidence="2" id="KW-0548">Nucleotidyltransferase</keyword>
<accession>A0AA85K7M1</accession>
<keyword evidence="4" id="KW-0255">Endonuclease</keyword>
<keyword evidence="5" id="KW-0378">Hydrolase</keyword>
<evidence type="ECO:0000256" key="1">
    <source>
        <dbReference type="ARBA" id="ARBA00022679"/>
    </source>
</evidence>
<dbReference type="GO" id="GO:0003964">
    <property type="term" value="F:RNA-directed DNA polymerase activity"/>
    <property type="evidence" value="ECO:0007669"/>
    <property type="project" value="UniProtKB-KW"/>
</dbReference>
<evidence type="ECO:0000256" key="6">
    <source>
        <dbReference type="ARBA" id="ARBA00022918"/>
    </source>
</evidence>
<evidence type="ECO:0000313" key="8">
    <source>
        <dbReference type="Proteomes" id="UP000050795"/>
    </source>
</evidence>
<dbReference type="Pfam" id="PF17921">
    <property type="entry name" value="Integrase_H2C2"/>
    <property type="match status" value="1"/>
</dbReference>
<organism evidence="8 9">
    <name type="scientific">Trichobilharzia regenti</name>
    <name type="common">Nasal bird schistosome</name>
    <dbReference type="NCBI Taxonomy" id="157069"/>
    <lineage>
        <taxon>Eukaryota</taxon>
        <taxon>Metazoa</taxon>
        <taxon>Spiralia</taxon>
        <taxon>Lophotrochozoa</taxon>
        <taxon>Platyhelminthes</taxon>
        <taxon>Trematoda</taxon>
        <taxon>Digenea</taxon>
        <taxon>Strigeidida</taxon>
        <taxon>Schistosomatoidea</taxon>
        <taxon>Schistosomatidae</taxon>
        <taxon>Trichobilharzia</taxon>
    </lineage>
</organism>
<evidence type="ECO:0000259" key="7">
    <source>
        <dbReference type="PROSITE" id="PS50994"/>
    </source>
</evidence>
<dbReference type="GO" id="GO:0003676">
    <property type="term" value="F:nucleic acid binding"/>
    <property type="evidence" value="ECO:0007669"/>
    <property type="project" value="InterPro"/>
</dbReference>
<evidence type="ECO:0000313" key="9">
    <source>
        <dbReference type="WBParaSite" id="TREG1_67830.1"/>
    </source>
</evidence>
<dbReference type="FunFam" id="3.10.20.370:FF:000001">
    <property type="entry name" value="Retrovirus-related Pol polyprotein from transposon 17.6-like protein"/>
    <property type="match status" value="1"/>
</dbReference>
<sequence length="475" mass="53586">MLTSELLLTHYSPTLPIIVAADASASGVGAVILHVFPDGSQKAIMHASRTLTAAEKKYAQIEKEALALVFAVRRFHKMIYGRRFTLLTDHKPLLSIFGSKSGIPVHAANRLQRWAIILLGYDFDIKYNRTNEFGQADALSRLISDYPASSEDMVIASIATKDYAVNLIDNAVRSLPVTFAEIQRTTSTDATLRRATQYVSSNWPKIKYSGDLKHLFARRDSLCVVKDCLMFGERVVIPEALRNKLLKQFHMGHPGIQRMKSIARSYAYWPNMDKHIIDFVQRCSKCQQSAKLPHQLPPVPWPPASHPWSRIHIDFAGPTNGAYYLVVVDAFSKWPEVIPMVSPTTSQTLKALTDIFSHHGLPETIVTDNGSQFTSHQFQQFCRQNAIEHMFTPPYHPQSNGQAERFVDTLKRALLKAEGEGTPFDIIQKFLMVYRTTANESTQNKKSPAEILYGRKLRTIHNSMLPPTPKRIISE</sequence>
<reference evidence="8" key="1">
    <citation type="submission" date="2022-06" db="EMBL/GenBank/DDBJ databases">
        <authorList>
            <person name="Berger JAMES D."/>
            <person name="Berger JAMES D."/>
        </authorList>
    </citation>
    <scope>NUCLEOTIDE SEQUENCE [LARGE SCALE GENOMIC DNA]</scope>
</reference>
<name>A0AA85K7M1_TRIRE</name>
<dbReference type="PROSITE" id="PS50994">
    <property type="entry name" value="INTEGRASE"/>
    <property type="match status" value="1"/>
</dbReference>
<dbReference type="InterPro" id="IPR041588">
    <property type="entry name" value="Integrase_H2C2"/>
</dbReference>
<dbReference type="Gene3D" id="1.10.340.70">
    <property type="match status" value="1"/>
</dbReference>
<dbReference type="InterPro" id="IPR043502">
    <property type="entry name" value="DNA/RNA_pol_sf"/>
</dbReference>
<dbReference type="FunFam" id="3.30.420.10:FF:000063">
    <property type="entry name" value="Retrovirus-related Pol polyprotein from transposon 297-like Protein"/>
    <property type="match status" value="1"/>
</dbReference>
<dbReference type="Proteomes" id="UP000050795">
    <property type="component" value="Unassembled WGS sequence"/>
</dbReference>
<reference evidence="9" key="2">
    <citation type="submission" date="2023-11" db="UniProtKB">
        <authorList>
            <consortium name="WormBaseParasite"/>
        </authorList>
    </citation>
    <scope>IDENTIFICATION</scope>
</reference>
<evidence type="ECO:0000256" key="3">
    <source>
        <dbReference type="ARBA" id="ARBA00022722"/>
    </source>
</evidence>
<keyword evidence="1" id="KW-0808">Transferase</keyword>
<protein>
    <recommendedName>
        <fullName evidence="7">Integrase catalytic domain-containing protein</fullName>
    </recommendedName>
</protein>
<dbReference type="Gene3D" id="3.30.420.10">
    <property type="entry name" value="Ribonuclease H-like superfamily/Ribonuclease H"/>
    <property type="match status" value="1"/>
</dbReference>
<dbReference type="GO" id="GO:0004519">
    <property type="term" value="F:endonuclease activity"/>
    <property type="evidence" value="ECO:0007669"/>
    <property type="project" value="UniProtKB-KW"/>
</dbReference>
<dbReference type="InterPro" id="IPR012337">
    <property type="entry name" value="RNaseH-like_sf"/>
</dbReference>
<dbReference type="InterPro" id="IPR036397">
    <property type="entry name" value="RNaseH_sf"/>
</dbReference>
<dbReference type="Pfam" id="PF00665">
    <property type="entry name" value="rve"/>
    <property type="match status" value="1"/>
</dbReference>
<feature type="domain" description="Integrase catalytic" evidence="7">
    <location>
        <begin position="303"/>
        <end position="456"/>
    </location>
</feature>
<dbReference type="PANTHER" id="PTHR37984:SF5">
    <property type="entry name" value="PROTEIN NYNRIN-LIKE"/>
    <property type="match status" value="1"/>
</dbReference>
<dbReference type="Pfam" id="PF17917">
    <property type="entry name" value="RT_RNaseH"/>
    <property type="match status" value="1"/>
</dbReference>
<proteinExistence type="predicted"/>
<dbReference type="WBParaSite" id="TREG1_67830.1">
    <property type="protein sequence ID" value="TREG1_67830.1"/>
    <property type="gene ID" value="TREG1_67830"/>
</dbReference>
<keyword evidence="6" id="KW-0695">RNA-directed DNA polymerase</keyword>
<dbReference type="GO" id="GO:0016787">
    <property type="term" value="F:hydrolase activity"/>
    <property type="evidence" value="ECO:0007669"/>
    <property type="project" value="UniProtKB-KW"/>
</dbReference>
<dbReference type="SUPFAM" id="SSF53098">
    <property type="entry name" value="Ribonuclease H-like"/>
    <property type="match status" value="1"/>
</dbReference>
<evidence type="ECO:0000256" key="4">
    <source>
        <dbReference type="ARBA" id="ARBA00022759"/>
    </source>
</evidence>
<dbReference type="InterPro" id="IPR041373">
    <property type="entry name" value="RT_RNaseH"/>
</dbReference>
<dbReference type="InterPro" id="IPR050951">
    <property type="entry name" value="Retrovirus_Pol_polyprotein"/>
</dbReference>
<dbReference type="PANTHER" id="PTHR37984">
    <property type="entry name" value="PROTEIN CBG26694"/>
    <property type="match status" value="1"/>
</dbReference>
<dbReference type="CDD" id="cd09274">
    <property type="entry name" value="RNase_HI_RT_Ty3"/>
    <property type="match status" value="1"/>
</dbReference>
<dbReference type="GO" id="GO:0015074">
    <property type="term" value="P:DNA integration"/>
    <property type="evidence" value="ECO:0007669"/>
    <property type="project" value="InterPro"/>
</dbReference>
<evidence type="ECO:0000256" key="2">
    <source>
        <dbReference type="ARBA" id="ARBA00022695"/>
    </source>
</evidence>
<dbReference type="SUPFAM" id="SSF56672">
    <property type="entry name" value="DNA/RNA polymerases"/>
    <property type="match status" value="1"/>
</dbReference>